<sequence>MVYESLNLYISSETFTFEPTYVDPTVRRETLVISREDGTLQLNAPPAATLRQEEVLPIFGLVGIIKLNAGDHIIVIDRRERVGKIGEHVIYKLTGHKIIPVRRSRLHLTEQQIQDDVNYVVMLDTLLGAGYFYFSNTFEITNTLQRQTTEATRASPLWQRADERFFWNRFMHKRLIDFGRTRPDDDLSNFILPIMCGFIAIKECTINTTRLTFALISRRSHHRAGTRYHSRGVDDNGNVSNYVETEQLVVTETGARAAYVQTRGSMPMYWTQTANIRYQPKLEILPNPKTAESFKKHFSKQIDTYGNQIVVNLINKHGYEQKLGEEFQRRITALGEPRIRYVHFDFHKECSKMRWDRISVLLDDIRNELSAQGYFKQSPTGAIEKRQTSVVRTNCMDCLDRTNVVQSVLARVSLTQQLRDLNVLPPTSRVEDAVEFDSIFKHVWADNADEVSRQYSGTGALKTDFTRGGKRTRAGALQDFRNSAVRYFKNNFLDGARQDAFNLMLGVYEVDPRLASPFLNQEKPVRYLALPLGVIGSIFLIMMIFFGTPYSLSYRLTLTTLCMVVMVFCLRLIAKNGGDYVDLPRLAARIVSEQGGQDAYEMDAFVDARPPSAAGGGQPHQQAADTTLGREKRH</sequence>
<dbReference type="InterPro" id="IPR002013">
    <property type="entry name" value="SAC_dom"/>
</dbReference>
<proteinExistence type="predicted"/>
<keyword evidence="2" id="KW-0812">Transmembrane</keyword>
<keyword evidence="2" id="KW-0472">Membrane</keyword>
<dbReference type="PROSITE" id="PS50275">
    <property type="entry name" value="SAC"/>
    <property type="match status" value="1"/>
</dbReference>
<organism evidence="4 5">
    <name type="scientific">Geranomyces variabilis</name>
    <dbReference type="NCBI Taxonomy" id="109894"/>
    <lineage>
        <taxon>Eukaryota</taxon>
        <taxon>Fungi</taxon>
        <taxon>Fungi incertae sedis</taxon>
        <taxon>Chytridiomycota</taxon>
        <taxon>Chytridiomycota incertae sedis</taxon>
        <taxon>Chytridiomycetes</taxon>
        <taxon>Spizellomycetales</taxon>
        <taxon>Powellomycetaceae</taxon>
        <taxon>Geranomyces</taxon>
    </lineage>
</organism>
<evidence type="ECO:0000313" key="5">
    <source>
        <dbReference type="Proteomes" id="UP001212152"/>
    </source>
</evidence>
<feature type="transmembrane region" description="Helical" evidence="2">
    <location>
        <begin position="527"/>
        <end position="546"/>
    </location>
</feature>
<dbReference type="GO" id="GO:0043812">
    <property type="term" value="F:phosphatidylinositol-4-phosphate phosphatase activity"/>
    <property type="evidence" value="ECO:0007669"/>
    <property type="project" value="TreeGrafter"/>
</dbReference>
<feature type="domain" description="SAC" evidence="3">
    <location>
        <begin position="123"/>
        <end position="457"/>
    </location>
</feature>
<dbReference type="Pfam" id="PF02383">
    <property type="entry name" value="Syja_N"/>
    <property type="match status" value="1"/>
</dbReference>
<feature type="transmembrane region" description="Helical" evidence="2">
    <location>
        <begin position="552"/>
        <end position="574"/>
    </location>
</feature>
<keyword evidence="2" id="KW-1133">Transmembrane helix</keyword>
<gene>
    <name evidence="4" type="primary">SACM1L_1</name>
    <name evidence="4" type="ORF">HDU87_001517</name>
</gene>
<name>A0AAD5TB17_9FUNG</name>
<dbReference type="AlphaFoldDB" id="A0AAD5TB17"/>
<evidence type="ECO:0000256" key="1">
    <source>
        <dbReference type="SAM" id="MobiDB-lite"/>
    </source>
</evidence>
<accession>A0AAD5TB17</accession>
<evidence type="ECO:0000313" key="4">
    <source>
        <dbReference type="EMBL" id="KAJ3167496.1"/>
    </source>
</evidence>
<protein>
    <submittedName>
        <fullName evidence="4">Phosphatidylinositide phosphatase SAC1</fullName>
    </submittedName>
</protein>
<evidence type="ECO:0000256" key="2">
    <source>
        <dbReference type="SAM" id="Phobius"/>
    </source>
</evidence>
<dbReference type="Proteomes" id="UP001212152">
    <property type="component" value="Unassembled WGS sequence"/>
</dbReference>
<keyword evidence="5" id="KW-1185">Reference proteome</keyword>
<reference evidence="4" key="1">
    <citation type="submission" date="2020-05" db="EMBL/GenBank/DDBJ databases">
        <title>Phylogenomic resolution of chytrid fungi.</title>
        <authorList>
            <person name="Stajich J.E."/>
            <person name="Amses K."/>
            <person name="Simmons R."/>
            <person name="Seto K."/>
            <person name="Myers J."/>
            <person name="Bonds A."/>
            <person name="Quandt C.A."/>
            <person name="Barry K."/>
            <person name="Liu P."/>
            <person name="Grigoriev I."/>
            <person name="Longcore J.E."/>
            <person name="James T.Y."/>
        </authorList>
    </citation>
    <scope>NUCLEOTIDE SEQUENCE</scope>
    <source>
        <strain evidence="4">JEL0379</strain>
    </source>
</reference>
<dbReference type="GO" id="GO:0005783">
    <property type="term" value="C:endoplasmic reticulum"/>
    <property type="evidence" value="ECO:0007669"/>
    <property type="project" value="TreeGrafter"/>
</dbReference>
<comment type="caution">
    <text evidence="4">The sequence shown here is derived from an EMBL/GenBank/DDBJ whole genome shotgun (WGS) entry which is preliminary data.</text>
</comment>
<dbReference type="GO" id="GO:0046856">
    <property type="term" value="P:phosphatidylinositol dephosphorylation"/>
    <property type="evidence" value="ECO:0007669"/>
    <property type="project" value="TreeGrafter"/>
</dbReference>
<dbReference type="EMBL" id="JADGJQ010000139">
    <property type="protein sequence ID" value="KAJ3167496.1"/>
    <property type="molecule type" value="Genomic_DNA"/>
</dbReference>
<dbReference type="PANTHER" id="PTHR45662">
    <property type="entry name" value="PHOSPHATIDYLINOSITIDE PHOSPHATASE SAC1"/>
    <property type="match status" value="1"/>
</dbReference>
<evidence type="ECO:0000259" key="3">
    <source>
        <dbReference type="PROSITE" id="PS50275"/>
    </source>
</evidence>
<feature type="region of interest" description="Disordered" evidence="1">
    <location>
        <begin position="608"/>
        <end position="634"/>
    </location>
</feature>
<dbReference type="PANTHER" id="PTHR45662:SF2">
    <property type="entry name" value="PHOSPHATIDYLINOSITOL-3-PHOSPHATASE SAC1"/>
    <property type="match status" value="1"/>
</dbReference>